<feature type="binding site" evidence="6">
    <location>
        <position position="183"/>
    </location>
    <ligand>
        <name>substrate</name>
    </ligand>
</feature>
<dbReference type="PRINTS" id="PR00599">
    <property type="entry name" value="MAPEPTIDASE"/>
</dbReference>
<feature type="binding site" evidence="6">
    <location>
        <position position="83"/>
    </location>
    <ligand>
        <name>substrate</name>
    </ligand>
</feature>
<dbReference type="GO" id="GO:0005829">
    <property type="term" value="C:cytosol"/>
    <property type="evidence" value="ECO:0007669"/>
    <property type="project" value="TreeGrafter"/>
</dbReference>
<dbReference type="PANTHER" id="PTHR43330:SF27">
    <property type="entry name" value="METHIONINE AMINOPEPTIDASE"/>
    <property type="match status" value="1"/>
</dbReference>
<dbReference type="GO" id="GO:0046872">
    <property type="term" value="F:metal ion binding"/>
    <property type="evidence" value="ECO:0007669"/>
    <property type="project" value="UniProtKB-UniRule"/>
</dbReference>
<evidence type="ECO:0000256" key="4">
    <source>
        <dbReference type="ARBA" id="ARBA00022723"/>
    </source>
</evidence>
<evidence type="ECO:0000256" key="5">
    <source>
        <dbReference type="ARBA" id="ARBA00022801"/>
    </source>
</evidence>
<dbReference type="EMBL" id="LBQZ01000006">
    <property type="protein sequence ID" value="KKP89152.1"/>
    <property type="molecule type" value="Genomic_DNA"/>
</dbReference>
<dbReference type="CDD" id="cd01086">
    <property type="entry name" value="MetAP1"/>
    <property type="match status" value="1"/>
</dbReference>
<organism evidence="9 10">
    <name type="scientific">Candidatus Nomurabacteria bacterium GW2011_GWC2_35_8</name>
    <dbReference type="NCBI Taxonomy" id="1618752"/>
    <lineage>
        <taxon>Bacteria</taxon>
        <taxon>Candidatus Nomuraibacteriota</taxon>
    </lineage>
</organism>
<comment type="caution">
    <text evidence="9">The sequence shown here is derived from an EMBL/GenBank/DDBJ whole genome shotgun (WGS) entry which is preliminary data.</text>
</comment>
<sequence length="256" mass="28244">MIIIKTPEEIEILREGGKHLASVLFKLKERVASGISTKELDSYALKLIRDFGDEPAFLNYRPMGARTPFPSSLCVSVNDEVVHGIPNEDRVLKEGDIVSLDLGLKHKGLFTDMAITVPVGKISVSNQKLLEVTEKALQIGISVAQRGNTTGDIGYAIEKFVRLQGKYGIVEILAGHGVGREIHEDPYIPNFGKKGKGEELIPGMVIAIEPMINNGTKNVTIDDDEWTFRTADRKNSAHFEHTILITESEPEVLTKL</sequence>
<dbReference type="InterPro" id="IPR000994">
    <property type="entry name" value="Pept_M24"/>
</dbReference>
<keyword evidence="3 6" id="KW-0645">Protease</keyword>
<feature type="binding site" evidence="6">
    <location>
        <position position="240"/>
    </location>
    <ligand>
        <name>a divalent metal cation</name>
        <dbReference type="ChEBI" id="CHEBI:60240"/>
        <label>2</label>
        <note>catalytic</note>
    </ligand>
</feature>
<evidence type="ECO:0000256" key="1">
    <source>
        <dbReference type="ARBA" id="ARBA00002521"/>
    </source>
</evidence>
<dbReference type="GO" id="GO:0004239">
    <property type="term" value="F:initiator methionyl aminopeptidase activity"/>
    <property type="evidence" value="ECO:0007669"/>
    <property type="project" value="UniProtKB-UniRule"/>
</dbReference>
<dbReference type="PATRIC" id="fig|1618752.3.peg.134"/>
<evidence type="ECO:0000256" key="6">
    <source>
        <dbReference type="HAMAP-Rule" id="MF_01974"/>
    </source>
</evidence>
<gene>
    <name evidence="6" type="primary">map</name>
    <name evidence="9" type="ORF">UR91_C0006G0004</name>
</gene>
<comment type="cofactor">
    <cofactor evidence="6">
        <name>Co(2+)</name>
        <dbReference type="ChEBI" id="CHEBI:48828"/>
    </cofactor>
    <cofactor evidence="6">
        <name>Zn(2+)</name>
        <dbReference type="ChEBI" id="CHEBI:29105"/>
    </cofactor>
    <cofactor evidence="6">
        <name>Mn(2+)</name>
        <dbReference type="ChEBI" id="CHEBI:29035"/>
    </cofactor>
    <cofactor evidence="6">
        <name>Fe(2+)</name>
        <dbReference type="ChEBI" id="CHEBI:29033"/>
    </cofactor>
    <text evidence="6">Binds 2 divalent metal cations per subunit. Has a high-affinity and a low affinity metal-binding site. The true nature of the physiological cofactor is under debate. The enzyme is active with cobalt, zinc, manganese or divalent iron ions. Most likely, methionine aminopeptidases function as mononuclear Fe(2+)-metalloproteases under physiological conditions, and the catalytically relevant metal-binding site has been assigned to the histidine-containing high-affinity site.</text>
</comment>
<comment type="function">
    <text evidence="1 6">Removes the N-terminal methionine from nascent proteins. The N-terminal methionine is often cleaved when the second residue in the primary sequence is small and uncharged (Met-Ala-, Cys, Gly, Pro, Ser, Thr, or Val). Requires deformylation of the N(alpha)-formylated initiator methionine before it can be hydrolyzed.</text>
</comment>
<evidence type="ECO:0000259" key="8">
    <source>
        <dbReference type="Pfam" id="PF00557"/>
    </source>
</evidence>
<evidence type="ECO:0000313" key="10">
    <source>
        <dbReference type="Proteomes" id="UP000034798"/>
    </source>
</evidence>
<dbReference type="Pfam" id="PF00557">
    <property type="entry name" value="Peptidase_M24"/>
    <property type="match status" value="1"/>
</dbReference>
<keyword evidence="5 6" id="KW-0378">Hydrolase</keyword>
<dbReference type="InterPro" id="IPR002467">
    <property type="entry name" value="Pept_M24A_MAP1"/>
</dbReference>
<dbReference type="PANTHER" id="PTHR43330">
    <property type="entry name" value="METHIONINE AMINOPEPTIDASE"/>
    <property type="match status" value="1"/>
</dbReference>
<dbReference type="GO" id="GO:0070006">
    <property type="term" value="F:metalloaminopeptidase activity"/>
    <property type="evidence" value="ECO:0007669"/>
    <property type="project" value="UniProtKB-UniRule"/>
</dbReference>
<accession>A0A0G0GBT1</accession>
<protein>
    <recommendedName>
        <fullName evidence="6 7">Methionine aminopeptidase</fullName>
        <shortName evidence="6">MAP</shortName>
        <shortName evidence="6">MetAP</shortName>
        <ecNumber evidence="6 7">3.4.11.18</ecNumber>
    </recommendedName>
    <alternativeName>
        <fullName evidence="6">Peptidase M</fullName>
    </alternativeName>
</protein>
<dbReference type="GO" id="GO:0006508">
    <property type="term" value="P:proteolysis"/>
    <property type="evidence" value="ECO:0007669"/>
    <property type="project" value="UniProtKB-KW"/>
</dbReference>
<evidence type="ECO:0000256" key="2">
    <source>
        <dbReference type="ARBA" id="ARBA00022438"/>
    </source>
</evidence>
<dbReference type="AlphaFoldDB" id="A0A0G0GBT1"/>
<evidence type="ECO:0000313" key="9">
    <source>
        <dbReference type="EMBL" id="KKP89152.1"/>
    </source>
</evidence>
<dbReference type="HAMAP" id="MF_01974">
    <property type="entry name" value="MetAP_1"/>
    <property type="match status" value="1"/>
</dbReference>
<keyword evidence="2 6" id="KW-0031">Aminopeptidase</keyword>
<feature type="domain" description="Peptidase M24" evidence="8">
    <location>
        <begin position="12"/>
        <end position="247"/>
    </location>
</feature>
<feature type="binding site" evidence="6">
    <location>
        <position position="112"/>
    </location>
    <ligand>
        <name>a divalent metal cation</name>
        <dbReference type="ChEBI" id="CHEBI:60240"/>
        <label>1</label>
    </ligand>
</feature>
<feature type="binding site" evidence="6">
    <location>
        <position position="209"/>
    </location>
    <ligand>
        <name>a divalent metal cation</name>
        <dbReference type="ChEBI" id="CHEBI:60240"/>
        <label>2</label>
        <note>catalytic</note>
    </ligand>
</feature>
<proteinExistence type="inferred from homology"/>
<feature type="binding site" evidence="6">
    <location>
        <position position="176"/>
    </location>
    <ligand>
        <name>a divalent metal cation</name>
        <dbReference type="ChEBI" id="CHEBI:60240"/>
        <label>2</label>
        <note>catalytic</note>
    </ligand>
</feature>
<feature type="binding site" evidence="6">
    <location>
        <position position="240"/>
    </location>
    <ligand>
        <name>a divalent metal cation</name>
        <dbReference type="ChEBI" id="CHEBI:60240"/>
        <label>1</label>
    </ligand>
</feature>
<comment type="subunit">
    <text evidence="6">Monomer.</text>
</comment>
<feature type="binding site" evidence="6">
    <location>
        <position position="112"/>
    </location>
    <ligand>
        <name>a divalent metal cation</name>
        <dbReference type="ChEBI" id="CHEBI:60240"/>
        <label>2</label>
        <note>catalytic</note>
    </ligand>
</feature>
<dbReference type="InterPro" id="IPR001714">
    <property type="entry name" value="Pept_M24_MAP"/>
</dbReference>
<reference evidence="9 10" key="1">
    <citation type="journal article" date="2015" name="Nature">
        <title>rRNA introns, odd ribosomes, and small enigmatic genomes across a large radiation of phyla.</title>
        <authorList>
            <person name="Brown C.T."/>
            <person name="Hug L.A."/>
            <person name="Thomas B.C."/>
            <person name="Sharon I."/>
            <person name="Castelle C.J."/>
            <person name="Singh A."/>
            <person name="Wilkins M.J."/>
            <person name="Williams K.H."/>
            <person name="Banfield J.F."/>
        </authorList>
    </citation>
    <scope>NUCLEOTIDE SEQUENCE [LARGE SCALE GENOMIC DNA]</scope>
</reference>
<dbReference type="SUPFAM" id="SSF55920">
    <property type="entry name" value="Creatinase/aminopeptidase"/>
    <property type="match status" value="1"/>
</dbReference>
<dbReference type="InterPro" id="IPR036005">
    <property type="entry name" value="Creatinase/aminopeptidase-like"/>
</dbReference>
<dbReference type="EC" id="3.4.11.18" evidence="6 7"/>
<dbReference type="Proteomes" id="UP000034798">
    <property type="component" value="Unassembled WGS sequence"/>
</dbReference>
<dbReference type="NCBIfam" id="TIGR00500">
    <property type="entry name" value="met_pdase_I"/>
    <property type="match status" value="1"/>
</dbReference>
<dbReference type="Gene3D" id="3.90.230.10">
    <property type="entry name" value="Creatinase/methionine aminopeptidase superfamily"/>
    <property type="match status" value="1"/>
</dbReference>
<comment type="similarity">
    <text evidence="6">Belongs to the peptidase M24A family. Methionine aminopeptidase type 1 subfamily.</text>
</comment>
<evidence type="ECO:0000256" key="7">
    <source>
        <dbReference type="RuleBase" id="RU003653"/>
    </source>
</evidence>
<evidence type="ECO:0000256" key="3">
    <source>
        <dbReference type="ARBA" id="ARBA00022670"/>
    </source>
</evidence>
<comment type="catalytic activity">
    <reaction evidence="6 7">
        <text>Release of N-terminal amino acids, preferentially methionine, from peptides and arylamides.</text>
        <dbReference type="EC" id="3.4.11.18"/>
    </reaction>
</comment>
<name>A0A0G0GBT1_9BACT</name>
<feature type="binding site" evidence="6">
    <location>
        <position position="101"/>
    </location>
    <ligand>
        <name>a divalent metal cation</name>
        <dbReference type="ChEBI" id="CHEBI:60240"/>
        <label>1</label>
    </ligand>
</feature>
<keyword evidence="4 6" id="KW-0479">Metal-binding</keyword>